<protein>
    <submittedName>
        <fullName evidence="1">Uncharacterized protein</fullName>
    </submittedName>
</protein>
<accession>A0AC60PEB3</accession>
<proteinExistence type="predicted"/>
<sequence>MANEVTRLIKEAAYWTAQAEQQAVQLKALEAEVEVRKSLHDAEKQIWILEEKRRHYQMLLDHSLQERRPQDWRQQSDVKSPGSCCFSKDFGNRNFSPMGTCLTGTCSSARTRSKASLAHTAFAY</sequence>
<name>A0AC60PEB3_IXOPE</name>
<dbReference type="Proteomes" id="UP000805193">
    <property type="component" value="Unassembled WGS sequence"/>
</dbReference>
<reference evidence="1 2" key="1">
    <citation type="journal article" date="2020" name="Cell">
        <title>Large-Scale Comparative Analyses of Tick Genomes Elucidate Their Genetic Diversity and Vector Capacities.</title>
        <authorList>
            <consortium name="Tick Genome and Microbiome Consortium (TIGMIC)"/>
            <person name="Jia N."/>
            <person name="Wang J."/>
            <person name="Shi W."/>
            <person name="Du L."/>
            <person name="Sun Y."/>
            <person name="Zhan W."/>
            <person name="Jiang J.F."/>
            <person name="Wang Q."/>
            <person name="Zhang B."/>
            <person name="Ji P."/>
            <person name="Bell-Sakyi L."/>
            <person name="Cui X.M."/>
            <person name="Yuan T.T."/>
            <person name="Jiang B.G."/>
            <person name="Yang W.F."/>
            <person name="Lam T.T."/>
            <person name="Chang Q.C."/>
            <person name="Ding S.J."/>
            <person name="Wang X.J."/>
            <person name="Zhu J.G."/>
            <person name="Ruan X.D."/>
            <person name="Zhao L."/>
            <person name="Wei J.T."/>
            <person name="Ye R.Z."/>
            <person name="Que T.C."/>
            <person name="Du C.H."/>
            <person name="Zhou Y.H."/>
            <person name="Cheng J.X."/>
            <person name="Dai P.F."/>
            <person name="Guo W.B."/>
            <person name="Han X.H."/>
            <person name="Huang E.J."/>
            <person name="Li L.F."/>
            <person name="Wei W."/>
            <person name="Gao Y.C."/>
            <person name="Liu J.Z."/>
            <person name="Shao H.Z."/>
            <person name="Wang X."/>
            <person name="Wang C.C."/>
            <person name="Yang T.C."/>
            <person name="Huo Q.B."/>
            <person name="Li W."/>
            <person name="Chen H.Y."/>
            <person name="Chen S.E."/>
            <person name="Zhou L.G."/>
            <person name="Ni X.B."/>
            <person name="Tian J.H."/>
            <person name="Sheng Y."/>
            <person name="Liu T."/>
            <person name="Pan Y.S."/>
            <person name="Xia L.Y."/>
            <person name="Li J."/>
            <person name="Zhao F."/>
            <person name="Cao W.C."/>
        </authorList>
    </citation>
    <scope>NUCLEOTIDE SEQUENCE [LARGE SCALE GENOMIC DNA]</scope>
    <source>
        <strain evidence="1">Iper-2018</strain>
    </source>
</reference>
<organism evidence="1 2">
    <name type="scientific">Ixodes persulcatus</name>
    <name type="common">Taiga tick</name>
    <dbReference type="NCBI Taxonomy" id="34615"/>
    <lineage>
        <taxon>Eukaryota</taxon>
        <taxon>Metazoa</taxon>
        <taxon>Ecdysozoa</taxon>
        <taxon>Arthropoda</taxon>
        <taxon>Chelicerata</taxon>
        <taxon>Arachnida</taxon>
        <taxon>Acari</taxon>
        <taxon>Parasitiformes</taxon>
        <taxon>Ixodida</taxon>
        <taxon>Ixodoidea</taxon>
        <taxon>Ixodidae</taxon>
        <taxon>Ixodinae</taxon>
        <taxon>Ixodes</taxon>
    </lineage>
</organism>
<keyword evidence="2" id="KW-1185">Reference proteome</keyword>
<comment type="caution">
    <text evidence="1">The sequence shown here is derived from an EMBL/GenBank/DDBJ whole genome shotgun (WGS) entry which is preliminary data.</text>
</comment>
<dbReference type="EMBL" id="JABSTQ010010779">
    <property type="protein sequence ID" value="KAG0417982.1"/>
    <property type="molecule type" value="Genomic_DNA"/>
</dbReference>
<evidence type="ECO:0000313" key="1">
    <source>
        <dbReference type="EMBL" id="KAG0417982.1"/>
    </source>
</evidence>
<gene>
    <name evidence="1" type="ORF">HPB47_005191</name>
</gene>
<evidence type="ECO:0000313" key="2">
    <source>
        <dbReference type="Proteomes" id="UP000805193"/>
    </source>
</evidence>